<protein>
    <recommendedName>
        <fullName evidence="1">OLD protein-like TOPRIM domain-containing protein</fullName>
    </recommendedName>
</protein>
<sequence>MVGTFAEAVRGWVAAGRGGIGGLAGEVEEAARRDGVRVVVLVEGVSDAAAVRELGVRLGRDLAGEGVCVLPIGGAMGVGRYVGALGGGELRLAGLCDAAEERWFARALERARYGTALTRPDLARLGFHVCVADLEDELIRALGAGAVQEIVEAEGELRKFRTFQKQPAQRTRTVEQQLHRFLGTHSGRKEQYGRSLVAALDLAHTPTPLHHLLAQL</sequence>
<organism evidence="2 3">
    <name type="scientific">Actinacidiphila guanduensis</name>
    <dbReference type="NCBI Taxonomy" id="310781"/>
    <lineage>
        <taxon>Bacteria</taxon>
        <taxon>Bacillati</taxon>
        <taxon>Actinomycetota</taxon>
        <taxon>Actinomycetes</taxon>
        <taxon>Kitasatosporales</taxon>
        <taxon>Streptomycetaceae</taxon>
        <taxon>Actinacidiphila</taxon>
    </lineage>
</organism>
<feature type="domain" description="OLD protein-like TOPRIM" evidence="1">
    <location>
        <begin position="37"/>
        <end position="96"/>
    </location>
</feature>
<keyword evidence="3" id="KW-1185">Reference proteome</keyword>
<evidence type="ECO:0000313" key="3">
    <source>
        <dbReference type="Proteomes" id="UP000199341"/>
    </source>
</evidence>
<dbReference type="Proteomes" id="UP000199341">
    <property type="component" value="Unassembled WGS sequence"/>
</dbReference>
<dbReference type="Pfam" id="PF20469">
    <property type="entry name" value="OLD-like_TOPRIM"/>
    <property type="match status" value="1"/>
</dbReference>
<dbReference type="RefSeq" id="WP_093783174.1">
    <property type="nucleotide sequence ID" value="NZ_FNIE01000002.1"/>
</dbReference>
<name>A0A1G9YGJ0_9ACTN</name>
<gene>
    <name evidence="2" type="ORF">SAMN05216259_102548</name>
</gene>
<proteinExistence type="predicted"/>
<dbReference type="EMBL" id="FNIE01000002">
    <property type="protein sequence ID" value="SDN08052.1"/>
    <property type="molecule type" value="Genomic_DNA"/>
</dbReference>
<evidence type="ECO:0000313" key="2">
    <source>
        <dbReference type="EMBL" id="SDN08052.1"/>
    </source>
</evidence>
<reference evidence="2 3" key="1">
    <citation type="submission" date="2016-10" db="EMBL/GenBank/DDBJ databases">
        <authorList>
            <person name="de Groot N.N."/>
        </authorList>
    </citation>
    <scope>NUCLEOTIDE SEQUENCE [LARGE SCALE GENOMIC DNA]</scope>
    <source>
        <strain evidence="2 3">CGMCC 4.2022</strain>
    </source>
</reference>
<evidence type="ECO:0000259" key="1">
    <source>
        <dbReference type="Pfam" id="PF20469"/>
    </source>
</evidence>
<dbReference type="AlphaFoldDB" id="A0A1G9YGJ0"/>
<dbReference type="InterPro" id="IPR034139">
    <property type="entry name" value="TOPRIM_OLD"/>
</dbReference>
<accession>A0A1G9YGJ0</accession>
<dbReference type="OrthoDB" id="9152042at2"/>
<dbReference type="STRING" id="310781.SAMN05216259_102548"/>